<sequence>MWNLNDSPDQTRGDESEGYSDDKLKGVGSVSNSSSSAVVIEDASEDEDAERGRKKRSSKIFGFSFAHNDDDTDPCSSPVTRQFFPVDESETGATSSDRPLNLPRAQWFGVKFCKSESQGGGGGGFGKSAAAEVAQPLKKSRRGPRSRSSQYRGVTFYRRTGRWESHIWDCGKQVYLGGFDTAHAAARAYDRAAIKFRGMEADINFNLEDYEEDLKQTSNLTKEEFVHVLRRQSTGFPRGSSKYRGVTLHKCGRWEARMGQFLGKKYVYLGLFDTEVEAARAYDKAAIKCNGKDAVTNFDPSIYDEELKGAESSNNTADHNLDLSLGNLASRRSSKEMEDNSRDQHCSTMPFEFDWRHQGSRSEVYRHQCAFTLMPKLQCYICDDFCETQLSFQNQPSPVDKRDRRDGYNETDTLRLLSQTHIHSPSSLTANEMHQYGQFTKGHDPRFLQMFAPFGSQNFQIQYPSSSNVGGGGTTGNGGEISPSTNDQQWQTYSPQLFATAAASSGFRQQILKPQNWLQKNSVHPITRPS</sequence>
<dbReference type="Pfam" id="PF00847">
    <property type="entry name" value="AP2"/>
    <property type="match status" value="2"/>
</dbReference>
<dbReference type="FunFam" id="3.30.730.10:FF:000002">
    <property type="entry name" value="AP2-like ethylene-responsive transcription factor"/>
    <property type="match status" value="1"/>
</dbReference>
<dbReference type="InterPro" id="IPR016177">
    <property type="entry name" value="DNA-bd_dom_sf"/>
</dbReference>
<name>A0A8S0TAQ1_OLEEU</name>
<feature type="domain" description="AP2/ERF" evidence="10">
    <location>
        <begin position="150"/>
        <end position="206"/>
    </location>
</feature>
<dbReference type="PANTHER" id="PTHR32467">
    <property type="entry name" value="AP2-LIKE ETHYLENE-RESPONSIVE TRANSCRIPTION FACTOR"/>
    <property type="match status" value="1"/>
</dbReference>
<evidence type="ECO:0000256" key="8">
    <source>
        <dbReference type="ARBA" id="ARBA00037973"/>
    </source>
</evidence>
<evidence type="ECO:0000256" key="3">
    <source>
        <dbReference type="ARBA" id="ARBA00023015"/>
    </source>
</evidence>
<feature type="region of interest" description="Disordered" evidence="9">
    <location>
        <begin position="123"/>
        <end position="150"/>
    </location>
</feature>
<protein>
    <submittedName>
        <fullName evidence="11">Floral homeotic APETALA 2-like isoform X1</fullName>
    </submittedName>
</protein>
<evidence type="ECO:0000259" key="10">
    <source>
        <dbReference type="PROSITE" id="PS51032"/>
    </source>
</evidence>
<proteinExistence type="inferred from homology"/>
<feature type="compositionally biased region" description="Gly residues" evidence="9">
    <location>
        <begin position="469"/>
        <end position="479"/>
    </location>
</feature>
<feature type="domain" description="AP2/ERF" evidence="10">
    <location>
        <begin position="242"/>
        <end position="299"/>
    </location>
</feature>
<dbReference type="SMART" id="SM00380">
    <property type="entry name" value="AP2"/>
    <property type="match status" value="2"/>
</dbReference>
<dbReference type="Gramene" id="OE9A061030T1">
    <property type="protein sequence ID" value="OE9A061030C1"/>
    <property type="gene ID" value="OE9A061030"/>
</dbReference>
<evidence type="ECO:0000313" key="11">
    <source>
        <dbReference type="EMBL" id="CAA3001239.1"/>
    </source>
</evidence>
<organism evidence="11 12">
    <name type="scientific">Olea europaea subsp. europaea</name>
    <dbReference type="NCBI Taxonomy" id="158383"/>
    <lineage>
        <taxon>Eukaryota</taxon>
        <taxon>Viridiplantae</taxon>
        <taxon>Streptophyta</taxon>
        <taxon>Embryophyta</taxon>
        <taxon>Tracheophyta</taxon>
        <taxon>Spermatophyta</taxon>
        <taxon>Magnoliopsida</taxon>
        <taxon>eudicotyledons</taxon>
        <taxon>Gunneridae</taxon>
        <taxon>Pentapetalae</taxon>
        <taxon>asterids</taxon>
        <taxon>lamiids</taxon>
        <taxon>Lamiales</taxon>
        <taxon>Oleaceae</taxon>
        <taxon>Oleeae</taxon>
        <taxon>Olea</taxon>
    </lineage>
</organism>
<accession>A0A8S0TAQ1</accession>
<evidence type="ECO:0000256" key="7">
    <source>
        <dbReference type="ARBA" id="ARBA00023242"/>
    </source>
</evidence>
<dbReference type="OrthoDB" id="207175at2759"/>
<evidence type="ECO:0000256" key="1">
    <source>
        <dbReference type="ARBA" id="ARBA00004123"/>
    </source>
</evidence>
<dbReference type="EMBL" id="CACTIH010005746">
    <property type="protein sequence ID" value="CAA3001239.1"/>
    <property type="molecule type" value="Genomic_DNA"/>
</dbReference>
<keyword evidence="5" id="KW-0010">Activator</keyword>
<dbReference type="GO" id="GO:0005634">
    <property type="term" value="C:nucleus"/>
    <property type="evidence" value="ECO:0007669"/>
    <property type="project" value="UniProtKB-SubCell"/>
</dbReference>
<gene>
    <name evidence="11" type="ORF">OLEA9_A061030</name>
</gene>
<keyword evidence="2" id="KW-0677">Repeat</keyword>
<evidence type="ECO:0000256" key="9">
    <source>
        <dbReference type="SAM" id="MobiDB-lite"/>
    </source>
</evidence>
<keyword evidence="6" id="KW-0804">Transcription</keyword>
<dbReference type="PRINTS" id="PR00367">
    <property type="entry name" value="ETHRSPELEMNT"/>
</dbReference>
<dbReference type="PROSITE" id="PS51032">
    <property type="entry name" value="AP2_ERF"/>
    <property type="match status" value="2"/>
</dbReference>
<evidence type="ECO:0000256" key="5">
    <source>
        <dbReference type="ARBA" id="ARBA00023159"/>
    </source>
</evidence>
<keyword evidence="3" id="KW-0805">Transcription regulation</keyword>
<dbReference type="Gene3D" id="3.30.730.10">
    <property type="entry name" value="AP2/ERF domain"/>
    <property type="match status" value="2"/>
</dbReference>
<dbReference type="PANTHER" id="PTHR32467:SF142">
    <property type="entry name" value="FLORAL HOMEOTIC PROTEIN APETALA 2"/>
    <property type="match status" value="1"/>
</dbReference>
<comment type="caution">
    <text evidence="11">The sequence shown here is derived from an EMBL/GenBank/DDBJ whole genome shotgun (WGS) entry which is preliminary data.</text>
</comment>
<dbReference type="FunFam" id="3.30.730.10:FF:000004">
    <property type="entry name" value="AP2-like ethylene-responsive transcription factor"/>
    <property type="match status" value="1"/>
</dbReference>
<comment type="subcellular location">
    <subcellularLocation>
        <location evidence="1">Nucleus</location>
    </subcellularLocation>
</comment>
<dbReference type="Proteomes" id="UP000594638">
    <property type="component" value="Unassembled WGS sequence"/>
</dbReference>
<feature type="compositionally biased region" description="Basic and acidic residues" evidence="9">
    <location>
        <begin position="9"/>
        <end position="25"/>
    </location>
</feature>
<dbReference type="InterPro" id="IPR036955">
    <property type="entry name" value="AP2/ERF_dom_sf"/>
</dbReference>
<evidence type="ECO:0000313" key="12">
    <source>
        <dbReference type="Proteomes" id="UP000594638"/>
    </source>
</evidence>
<reference evidence="11 12" key="1">
    <citation type="submission" date="2019-12" db="EMBL/GenBank/DDBJ databases">
        <authorList>
            <person name="Alioto T."/>
            <person name="Alioto T."/>
            <person name="Gomez Garrido J."/>
        </authorList>
    </citation>
    <scope>NUCLEOTIDE SEQUENCE [LARGE SCALE GENOMIC DNA]</scope>
</reference>
<dbReference type="AlphaFoldDB" id="A0A8S0TAQ1"/>
<evidence type="ECO:0000256" key="2">
    <source>
        <dbReference type="ARBA" id="ARBA00022737"/>
    </source>
</evidence>
<keyword evidence="7" id="KW-0539">Nucleus</keyword>
<comment type="similarity">
    <text evidence="8">Belongs to the AP2/ERF transcription factor family. AP2 subfamily.</text>
</comment>
<feature type="region of interest" description="Disordered" evidence="9">
    <location>
        <begin position="1"/>
        <end position="100"/>
    </location>
</feature>
<evidence type="ECO:0000256" key="4">
    <source>
        <dbReference type="ARBA" id="ARBA00023125"/>
    </source>
</evidence>
<feature type="region of interest" description="Disordered" evidence="9">
    <location>
        <begin position="465"/>
        <end position="488"/>
    </location>
</feature>
<keyword evidence="4" id="KW-0238">DNA-binding</keyword>
<keyword evidence="12" id="KW-1185">Reference proteome</keyword>
<dbReference type="InterPro" id="IPR001471">
    <property type="entry name" value="AP2/ERF_dom"/>
</dbReference>
<evidence type="ECO:0000256" key="6">
    <source>
        <dbReference type="ARBA" id="ARBA00023163"/>
    </source>
</evidence>
<dbReference type="GO" id="GO:0003677">
    <property type="term" value="F:DNA binding"/>
    <property type="evidence" value="ECO:0007669"/>
    <property type="project" value="UniProtKB-KW"/>
</dbReference>
<dbReference type="CDD" id="cd00018">
    <property type="entry name" value="AP2"/>
    <property type="match status" value="2"/>
</dbReference>
<feature type="compositionally biased region" description="Low complexity" evidence="9">
    <location>
        <begin position="27"/>
        <end position="39"/>
    </location>
</feature>
<dbReference type="GO" id="GO:0003700">
    <property type="term" value="F:DNA-binding transcription factor activity"/>
    <property type="evidence" value="ECO:0007669"/>
    <property type="project" value="InterPro"/>
</dbReference>
<dbReference type="SUPFAM" id="SSF54171">
    <property type="entry name" value="DNA-binding domain"/>
    <property type="match status" value="2"/>
</dbReference>